<reference evidence="3" key="2">
    <citation type="submission" date="2023-01" db="EMBL/GenBank/DDBJ databases">
        <title>Draft genome sequence of Maritalea porphyrae strain NBRC 107169.</title>
        <authorList>
            <person name="Sun Q."/>
            <person name="Mori K."/>
        </authorList>
    </citation>
    <scope>NUCLEOTIDE SEQUENCE</scope>
    <source>
        <strain evidence="3">NBRC 107169</strain>
    </source>
</reference>
<protein>
    <submittedName>
        <fullName evidence="3">ATPase</fullName>
    </submittedName>
</protein>
<dbReference type="RefSeq" id="WP_284365832.1">
    <property type="nucleotide sequence ID" value="NZ_BSNI01000002.1"/>
</dbReference>
<feature type="domain" description="Activator of Hsp90 ATPase homologue 1/2-like C-terminal" evidence="2">
    <location>
        <begin position="41"/>
        <end position="148"/>
    </location>
</feature>
<gene>
    <name evidence="3" type="ORF">GCM10007879_30190</name>
</gene>
<sequence length="149" mass="17026">MIEPVVVDVKTKKSPIDAFEFFTKRMHDFWPMGHSICKEPRTGLVVELKLGGRWYEVCGEQECDWGRVLEFTPGERILFAWHLNAEWEFDPEVYTEVLVTFSATSDGTAVRLTHSKLERYGERAASVRQSLGAETGWPDIIGAFEKLVS</sequence>
<comment type="caution">
    <text evidence="3">The sequence shown here is derived from an EMBL/GenBank/DDBJ whole genome shotgun (WGS) entry which is preliminary data.</text>
</comment>
<evidence type="ECO:0000313" key="3">
    <source>
        <dbReference type="EMBL" id="GLQ18770.1"/>
    </source>
</evidence>
<organism evidence="3 4">
    <name type="scientific">Maritalea porphyrae</name>
    <dbReference type="NCBI Taxonomy" id="880732"/>
    <lineage>
        <taxon>Bacteria</taxon>
        <taxon>Pseudomonadati</taxon>
        <taxon>Pseudomonadota</taxon>
        <taxon>Alphaproteobacteria</taxon>
        <taxon>Hyphomicrobiales</taxon>
        <taxon>Devosiaceae</taxon>
        <taxon>Maritalea</taxon>
    </lineage>
</organism>
<dbReference type="InterPro" id="IPR013538">
    <property type="entry name" value="ASHA1/2-like_C"/>
</dbReference>
<evidence type="ECO:0000256" key="1">
    <source>
        <dbReference type="ARBA" id="ARBA00006817"/>
    </source>
</evidence>
<dbReference type="Gene3D" id="3.30.530.20">
    <property type="match status" value="1"/>
</dbReference>
<evidence type="ECO:0000313" key="4">
    <source>
        <dbReference type="Proteomes" id="UP001161405"/>
    </source>
</evidence>
<proteinExistence type="inferred from homology"/>
<dbReference type="InterPro" id="IPR023393">
    <property type="entry name" value="START-like_dom_sf"/>
</dbReference>
<keyword evidence="4" id="KW-1185">Reference proteome</keyword>
<reference evidence="3" key="1">
    <citation type="journal article" date="2014" name="Int. J. Syst. Evol. Microbiol.">
        <title>Complete genome of a new Firmicutes species belonging to the dominant human colonic microbiota ('Ruminococcus bicirculans') reveals two chromosomes and a selective capacity to utilize plant glucans.</title>
        <authorList>
            <consortium name="NISC Comparative Sequencing Program"/>
            <person name="Wegmann U."/>
            <person name="Louis P."/>
            <person name="Goesmann A."/>
            <person name="Henrissat B."/>
            <person name="Duncan S.H."/>
            <person name="Flint H.J."/>
        </authorList>
    </citation>
    <scope>NUCLEOTIDE SEQUENCE</scope>
    <source>
        <strain evidence="3">NBRC 107169</strain>
    </source>
</reference>
<dbReference type="Pfam" id="PF08327">
    <property type="entry name" value="AHSA1"/>
    <property type="match status" value="1"/>
</dbReference>
<dbReference type="EMBL" id="BSNI01000002">
    <property type="protein sequence ID" value="GLQ18770.1"/>
    <property type="molecule type" value="Genomic_DNA"/>
</dbReference>
<comment type="similarity">
    <text evidence="1">Belongs to the AHA1 family.</text>
</comment>
<dbReference type="Proteomes" id="UP001161405">
    <property type="component" value="Unassembled WGS sequence"/>
</dbReference>
<accession>A0ABQ5UWN2</accession>
<dbReference type="SUPFAM" id="SSF55961">
    <property type="entry name" value="Bet v1-like"/>
    <property type="match status" value="1"/>
</dbReference>
<name>A0ABQ5UWN2_9HYPH</name>
<evidence type="ECO:0000259" key="2">
    <source>
        <dbReference type="Pfam" id="PF08327"/>
    </source>
</evidence>